<dbReference type="PANTHER" id="PTHR13343">
    <property type="entry name" value="CREG1 PROTEIN"/>
    <property type="match status" value="1"/>
</dbReference>
<dbReference type="HOGENOM" id="CLU_082128_1_0_11"/>
<feature type="compositionally biased region" description="Low complexity" evidence="1">
    <location>
        <begin position="11"/>
        <end position="20"/>
    </location>
</feature>
<dbReference type="KEGG" id="mmar:MODMU_2578"/>
<organism evidence="3 4">
    <name type="scientific">Modestobacter italicus (strain DSM 44449 / CECT 9708 / BC 501)</name>
    <dbReference type="NCBI Taxonomy" id="2732864"/>
    <lineage>
        <taxon>Bacteria</taxon>
        <taxon>Bacillati</taxon>
        <taxon>Actinomycetota</taxon>
        <taxon>Actinomycetes</taxon>
        <taxon>Geodermatophilales</taxon>
        <taxon>Geodermatophilaceae</taxon>
        <taxon>Modestobacter</taxon>
    </lineage>
</organism>
<evidence type="ECO:0000256" key="1">
    <source>
        <dbReference type="SAM" id="MobiDB-lite"/>
    </source>
</evidence>
<feature type="region of interest" description="Disordered" evidence="1">
    <location>
        <begin position="1"/>
        <end position="20"/>
    </location>
</feature>
<dbReference type="Gene3D" id="3.20.180.10">
    <property type="entry name" value="PNP-oxidase-like"/>
    <property type="match status" value="1"/>
</dbReference>
<dbReference type="SUPFAM" id="SSF50475">
    <property type="entry name" value="FMN-binding split barrel"/>
    <property type="match status" value="1"/>
</dbReference>
<evidence type="ECO:0000313" key="4">
    <source>
        <dbReference type="Proteomes" id="UP000006461"/>
    </source>
</evidence>
<name>I4EX94_MODI5</name>
<dbReference type="AlphaFoldDB" id="I4EX94"/>
<keyword evidence="4" id="KW-1185">Reference proteome</keyword>
<reference evidence="3 4" key="1">
    <citation type="journal article" date="2012" name="J. Bacteriol.">
        <title>Genome Sequence of Radiation-Resistant Modestobacter marinus Strain BC501, a Representative Actinobacterium That Thrives on Calcareous Stone Surfaces.</title>
        <authorList>
            <person name="Normand P."/>
            <person name="Gury J."/>
            <person name="Pujic P."/>
            <person name="Chouaia B."/>
            <person name="Crotti E."/>
            <person name="Brusetti L."/>
            <person name="Daffonchio D."/>
            <person name="Vacherie B."/>
            <person name="Barbe V."/>
            <person name="Medigue C."/>
            <person name="Calteau A."/>
            <person name="Ghodhbane-Gtari F."/>
            <person name="Essoussi I."/>
            <person name="Nouioui I."/>
            <person name="Abbassi-Ghozzi I."/>
            <person name="Gtari M."/>
        </authorList>
    </citation>
    <scope>NUCLEOTIDE SEQUENCE [LARGE SCALE GENOMIC DNA]</scope>
    <source>
        <strain evidence="4">BC 501</strain>
    </source>
</reference>
<proteinExistence type="predicted"/>
<dbReference type="Pfam" id="PF10615">
    <property type="entry name" value="DUF2470"/>
    <property type="match status" value="1"/>
</dbReference>
<dbReference type="InterPro" id="IPR037119">
    <property type="entry name" value="Haem_oxidase_HugZ-like_sf"/>
</dbReference>
<dbReference type="OMA" id="CPFVNGL"/>
<dbReference type="EMBL" id="FO203431">
    <property type="protein sequence ID" value="CCH88007.1"/>
    <property type="molecule type" value="Genomic_DNA"/>
</dbReference>
<dbReference type="STRING" id="477641.MODMU_2578"/>
<protein>
    <recommendedName>
        <fullName evidence="2">DUF2470 domain-containing protein</fullName>
    </recommendedName>
</protein>
<accession>I4EX94</accession>
<dbReference type="eggNOG" id="ENOG5033163">
    <property type="taxonomic scope" value="Bacteria"/>
</dbReference>
<dbReference type="PATRIC" id="fig|477641.3.peg.2436"/>
<sequence>MTRTPRPAVPGPAAGALRPPVAERARTVAARPAAAVCAAGIDGSRVLGHATTADGRVLLVVPTDGEVCRAVAGSADGDLAALLLVTDHAPVPLRDPVRAQVWLSGWLTPVAGPDARAAAVAFAEVAPVGALLDVGRGTTLLSLDLAEVVLGESGTVTEVQPEEYLAAAPDPLVGLEAAALQHLDAAHPEELALLRTRVPRRAAADDVVRPLGLDRYGFRLRIEQRRGHADVRVPFAEPVNDPQQLGAAVHRLMCAARRACPER</sequence>
<gene>
    <name evidence="3" type="ordered locus">MODMU_2578</name>
</gene>
<evidence type="ECO:0000313" key="3">
    <source>
        <dbReference type="EMBL" id="CCH88007.1"/>
    </source>
</evidence>
<dbReference type="OrthoDB" id="3381348at2"/>
<dbReference type="Proteomes" id="UP000006461">
    <property type="component" value="Chromosome"/>
</dbReference>
<dbReference type="PANTHER" id="PTHR13343:SF17">
    <property type="entry name" value="CELLULAR REPRESSOR OF E1A-STIMULATED GENES, ISOFORM A"/>
    <property type="match status" value="1"/>
</dbReference>
<evidence type="ECO:0000259" key="2">
    <source>
        <dbReference type="Pfam" id="PF10615"/>
    </source>
</evidence>
<dbReference type="InterPro" id="IPR019595">
    <property type="entry name" value="DUF2470"/>
</dbReference>
<feature type="domain" description="DUF2470" evidence="2">
    <location>
        <begin position="177"/>
        <end position="249"/>
    </location>
</feature>